<dbReference type="EMBL" id="JACJTE010000039">
    <property type="protein sequence ID" value="MBD2563977.1"/>
    <property type="molecule type" value="Genomic_DNA"/>
</dbReference>
<proteinExistence type="predicted"/>
<dbReference type="RefSeq" id="WP_190899519.1">
    <property type="nucleotide sequence ID" value="NZ_JACJTE010000039.1"/>
</dbReference>
<comment type="caution">
    <text evidence="1">The sequence shown here is derived from an EMBL/GenBank/DDBJ whole genome shotgun (WGS) entry which is preliminary data.</text>
</comment>
<evidence type="ECO:0000313" key="2">
    <source>
        <dbReference type="Proteomes" id="UP000604661"/>
    </source>
</evidence>
<keyword evidence="2" id="KW-1185">Reference proteome</keyword>
<dbReference type="Proteomes" id="UP000604661">
    <property type="component" value="Unassembled WGS sequence"/>
</dbReference>
<name>A0ABR8F3X5_NOSLI</name>
<gene>
    <name evidence="1" type="ORF">H6G95_25895</name>
</gene>
<protein>
    <submittedName>
        <fullName evidence="1">Baseplate J/gp47 family protein</fullName>
    </submittedName>
</protein>
<organism evidence="1 2">
    <name type="scientific">Nostoc linckia FACHB-391</name>
    <dbReference type="NCBI Taxonomy" id="2692906"/>
    <lineage>
        <taxon>Bacteria</taxon>
        <taxon>Bacillati</taxon>
        <taxon>Cyanobacteriota</taxon>
        <taxon>Cyanophyceae</taxon>
        <taxon>Nostocales</taxon>
        <taxon>Nostocaceae</taxon>
        <taxon>Nostoc</taxon>
    </lineage>
</organism>
<sequence length="1020" mass="115089">MANKDIIQNIIFQLGQSQDDRLLQELEIHFADVDERTPEELLLFTKKIAEFVNYYQNNIAAPTNNWSAFFPYNQTELKQLIENKNADISPHLALLLGFLEVYKQPQEVINQITANHLDFYYKDVLRLQQKSAVADKVHLLIELKKNAAPINISPTDLFSAGKDNTGIELIYVPTRETVINISQVDSLRSIFLDNDGAGTVRYAPIANSTDGLGGKLPGDEGKWFGFGNQNLPAAEVGFAIASPVLRMQEGTRKVIVNLQLNNLDKTKLNNTLLVGAFEVFITSEKSWLGPFIISPILINNNVLTFNFTVRESDKAVIDYDAAIHGYSYHTQSPIIQVLLKAGNTKIGYKSFQNVTLQKAKITVEVSGITSLQLESDSGGLDAKKVFIPFGFQATKGSRFIVGYAEALTKKLAEVSIKVLWKDAPANFATHYSGYGTSVDNKYFTATVYFKDGGTWENTSYGQHLFNSNNASFEQIFTFTRGSSSASPSITEGMKLYALSRSGSFWARNVARKYVLQKPVFSSFQTVAPEGRTGFITFSLEKDFLHSTYRQKYIENVMTYRVRRKVFTLLNEPYTPTIQNISLSYQAYSDEVNIASNLLNEFANSDLQFFHIAYFGQMREHGYQRQQINFLADKSVSLLPAYTHEGELLIGFSKLNPGDSVSVLFQVAEGSANPELNQEDITWFVLCDNYWKQLSRSEVILDTTNQLLTSGIIKFVIPTETTTSNTILPGDRIWIKAAVAQNVDAISQLIEVAANAVEVQFKNGGNDSQHLLIALQKGKITKLKNGLSPIKSVQQPFASFGGKPVETNKTFYTRVSERLRHKNRCITAWDYERIILEAFPNVYKVKCIPHAKENSWLAPGNVLIVVIPDLKNKNAINRLQPKVDADTISRITAYVQERVGMQVKIKVKNPRYQKIQVDFKVQFYTGYEFNYYSTALKQELVQFLSPWAYTTDRDILFGGKIYKSVLLDFVEDLNYVDYVTDFKMYSYIGNSNNYIDINEVQPETPDSILVSDDTHIINKII</sequence>
<evidence type="ECO:0000313" key="1">
    <source>
        <dbReference type="EMBL" id="MBD2563977.1"/>
    </source>
</evidence>
<accession>A0ABR8F3X5</accession>
<reference evidence="1 2" key="1">
    <citation type="journal article" date="2020" name="ISME J.">
        <title>Comparative genomics reveals insights into cyanobacterial evolution and habitat adaptation.</title>
        <authorList>
            <person name="Chen M.Y."/>
            <person name="Teng W.K."/>
            <person name="Zhao L."/>
            <person name="Hu C.X."/>
            <person name="Zhou Y.K."/>
            <person name="Han B.P."/>
            <person name="Song L.R."/>
            <person name="Shu W.S."/>
        </authorList>
    </citation>
    <scope>NUCLEOTIDE SEQUENCE [LARGE SCALE GENOMIC DNA]</scope>
    <source>
        <strain evidence="1 2">FACHB-391</strain>
    </source>
</reference>